<reference evidence="2 3" key="1">
    <citation type="submission" date="2019-07" db="EMBL/GenBank/DDBJ databases">
        <authorList>
            <person name="Cremers G."/>
        </authorList>
    </citation>
    <scope>NUCLEOTIDE SEQUENCE [LARGE SCALE GENOMIC DNA]</scope>
</reference>
<keyword evidence="2" id="KW-0808">Transferase</keyword>
<dbReference type="Proteomes" id="UP000334340">
    <property type="component" value="Unassembled WGS sequence"/>
</dbReference>
<keyword evidence="3" id="KW-1185">Reference proteome</keyword>
<dbReference type="CDD" id="cd02440">
    <property type="entry name" value="AdoMet_MTases"/>
    <property type="match status" value="1"/>
</dbReference>
<keyword evidence="2" id="KW-0489">Methyltransferase</keyword>
<protein>
    <submittedName>
        <fullName evidence="2">Methyltransferase domain protein</fullName>
    </submittedName>
</protein>
<dbReference type="Gene3D" id="3.40.50.150">
    <property type="entry name" value="Vaccinia Virus protein VP39"/>
    <property type="match status" value="1"/>
</dbReference>
<dbReference type="InterPro" id="IPR029063">
    <property type="entry name" value="SAM-dependent_MTases_sf"/>
</dbReference>
<evidence type="ECO:0000313" key="3">
    <source>
        <dbReference type="Proteomes" id="UP000334340"/>
    </source>
</evidence>
<dbReference type="GO" id="GO:0008757">
    <property type="term" value="F:S-adenosylmethionine-dependent methyltransferase activity"/>
    <property type="evidence" value="ECO:0007669"/>
    <property type="project" value="InterPro"/>
</dbReference>
<dbReference type="AlphaFoldDB" id="A0A564ZI22"/>
<gene>
    <name evidence="2" type="ORF">MELA_01140</name>
</gene>
<organism evidence="2 3">
    <name type="scientific">Candidatus Methylomirabilis lanthanidiphila</name>
    <dbReference type="NCBI Taxonomy" id="2211376"/>
    <lineage>
        <taxon>Bacteria</taxon>
        <taxon>Candidatus Methylomirabilota</taxon>
        <taxon>Candidatus Methylomirabilia</taxon>
        <taxon>Candidatus Methylomirabilales</taxon>
        <taxon>Candidatus Methylomirabilaceae</taxon>
        <taxon>Candidatus Methylomirabilis</taxon>
    </lineage>
</organism>
<feature type="domain" description="Methyltransferase type 11" evidence="1">
    <location>
        <begin position="4"/>
        <end position="86"/>
    </location>
</feature>
<proteinExistence type="predicted"/>
<dbReference type="EMBL" id="CABIKM010000017">
    <property type="protein sequence ID" value="VUZ84766.1"/>
    <property type="molecule type" value="Genomic_DNA"/>
</dbReference>
<dbReference type="GO" id="GO:0032259">
    <property type="term" value="P:methylation"/>
    <property type="evidence" value="ECO:0007669"/>
    <property type="project" value="UniProtKB-KW"/>
</dbReference>
<dbReference type="Pfam" id="PF08241">
    <property type="entry name" value="Methyltransf_11"/>
    <property type="match status" value="1"/>
</dbReference>
<dbReference type="InterPro" id="IPR013216">
    <property type="entry name" value="Methyltransf_11"/>
</dbReference>
<accession>A0A564ZI22</accession>
<name>A0A564ZI22_9BACT</name>
<evidence type="ECO:0000313" key="2">
    <source>
        <dbReference type="EMBL" id="VUZ84766.1"/>
    </source>
</evidence>
<sequence length="180" mass="21097">MSAAIAPVFGEVYWVNPGFEALNVGEKRGISNVRRICAAAPHLPFPKDYFDAVMSIFVIEHIPQSEVRSYFEAIRKILKPNGVFLIATDTFWFDKYTAPLWKTLGNVLQGRFKIARHRSNTMHVNLMVPSELRRILKHESFHIEEEDLFWLLGRTRRLMPKWFAERFVTSVFVFKCRLHK</sequence>
<evidence type="ECO:0000259" key="1">
    <source>
        <dbReference type="Pfam" id="PF08241"/>
    </source>
</evidence>
<dbReference type="SUPFAM" id="SSF53335">
    <property type="entry name" value="S-adenosyl-L-methionine-dependent methyltransferases"/>
    <property type="match status" value="1"/>
</dbReference>